<sequence length="108" mass="12008">MIWYDYDDGSDRVSTMFAESLKDQFGSAKVTLDGKKSWDIKATQLATGDFNGDGYDDLAALRKQDTSIQTWTWNWSGADAAFKGGVAGWTAPTSTYPYEPMKLVTPYN</sequence>
<reference evidence="2" key="2">
    <citation type="submission" date="2020-09" db="EMBL/GenBank/DDBJ databases">
        <authorList>
            <person name="Sun Q."/>
            <person name="Ohkuma M."/>
        </authorList>
    </citation>
    <scope>NUCLEOTIDE SEQUENCE</scope>
    <source>
        <strain evidence="2">JCM 4386</strain>
    </source>
</reference>
<organism evidence="2 3">
    <name type="scientific">Streptomyces humidus</name>
    <dbReference type="NCBI Taxonomy" id="52259"/>
    <lineage>
        <taxon>Bacteria</taxon>
        <taxon>Bacillati</taxon>
        <taxon>Actinomycetota</taxon>
        <taxon>Actinomycetes</taxon>
        <taxon>Kitasatosporales</taxon>
        <taxon>Streptomycetaceae</taxon>
        <taxon>Streptomyces</taxon>
    </lineage>
</organism>
<evidence type="ECO:0000256" key="1">
    <source>
        <dbReference type="ARBA" id="ARBA00022729"/>
    </source>
</evidence>
<dbReference type="AlphaFoldDB" id="A0A918FVH8"/>
<keyword evidence="3" id="KW-1185">Reference proteome</keyword>
<dbReference type="Pfam" id="PF01839">
    <property type="entry name" value="FG-GAP"/>
    <property type="match status" value="1"/>
</dbReference>
<evidence type="ECO:0000313" key="3">
    <source>
        <dbReference type="Proteomes" id="UP000606194"/>
    </source>
</evidence>
<dbReference type="InterPro" id="IPR013517">
    <property type="entry name" value="FG-GAP"/>
</dbReference>
<dbReference type="Proteomes" id="UP000606194">
    <property type="component" value="Unassembled WGS sequence"/>
</dbReference>
<comment type="caution">
    <text evidence="2">The sequence shown here is derived from an EMBL/GenBank/DDBJ whole genome shotgun (WGS) entry which is preliminary data.</text>
</comment>
<accession>A0A918FVH8</accession>
<reference evidence="2" key="1">
    <citation type="journal article" date="2014" name="Int. J. Syst. Evol. Microbiol.">
        <title>Complete genome sequence of Corynebacterium casei LMG S-19264T (=DSM 44701T), isolated from a smear-ripened cheese.</title>
        <authorList>
            <consortium name="US DOE Joint Genome Institute (JGI-PGF)"/>
            <person name="Walter F."/>
            <person name="Albersmeier A."/>
            <person name="Kalinowski J."/>
            <person name="Ruckert C."/>
        </authorList>
    </citation>
    <scope>NUCLEOTIDE SEQUENCE</scope>
    <source>
        <strain evidence="2">JCM 4386</strain>
    </source>
</reference>
<keyword evidence="1" id="KW-0732">Signal</keyword>
<name>A0A918FVH8_9ACTN</name>
<dbReference type="SUPFAM" id="SSF69318">
    <property type="entry name" value="Integrin alpha N-terminal domain"/>
    <property type="match status" value="1"/>
</dbReference>
<protein>
    <recommendedName>
        <fullName evidence="4">VCBS repeat-containing protein</fullName>
    </recommendedName>
</protein>
<dbReference type="Gene3D" id="2.40.128.340">
    <property type="match status" value="1"/>
</dbReference>
<dbReference type="EMBL" id="BMTL01000011">
    <property type="protein sequence ID" value="GGR90355.1"/>
    <property type="molecule type" value="Genomic_DNA"/>
</dbReference>
<dbReference type="InterPro" id="IPR028994">
    <property type="entry name" value="Integrin_alpha_N"/>
</dbReference>
<evidence type="ECO:0000313" key="2">
    <source>
        <dbReference type="EMBL" id="GGR90355.1"/>
    </source>
</evidence>
<dbReference type="RefSeq" id="WP_190149905.1">
    <property type="nucleotide sequence ID" value="NZ_BMTL01000011.1"/>
</dbReference>
<evidence type="ECO:0008006" key="4">
    <source>
        <dbReference type="Google" id="ProtNLM"/>
    </source>
</evidence>
<proteinExistence type="predicted"/>
<gene>
    <name evidence="2" type="ORF">GCM10010269_31860</name>
</gene>